<dbReference type="Proteomes" id="UP001526143">
    <property type="component" value="Unassembled WGS sequence"/>
</dbReference>
<reference evidence="1 2" key="1">
    <citation type="submission" date="2022-10" db="EMBL/GenBank/DDBJ databases">
        <title>Identification of biosynthetic pathway for the production of the potent trypsin inhibitor radiosumin.</title>
        <authorList>
            <person name="Fewer D.P."/>
            <person name="Delbaje E."/>
            <person name="Ouyang X."/>
            <person name="Agostino P.D."/>
            <person name="Wahlsten M."/>
            <person name="Jokela J."/>
            <person name="Permi P."/>
            <person name="Haapaniemi E."/>
            <person name="Koistinen H."/>
        </authorList>
    </citation>
    <scope>NUCLEOTIDE SEQUENCE [LARGE SCALE GENOMIC DNA]</scope>
    <source>
        <strain evidence="1 2">NIES-515</strain>
    </source>
</reference>
<proteinExistence type="predicted"/>
<keyword evidence="2" id="KW-1185">Reference proteome</keyword>
<gene>
    <name evidence="1" type="ORF">OGM63_21960</name>
</gene>
<comment type="caution">
    <text evidence="1">The sequence shown here is derived from an EMBL/GenBank/DDBJ whole genome shotgun (WGS) entry which is preliminary data.</text>
</comment>
<organism evidence="1 2">
    <name type="scientific">Plectonema radiosum NIES-515</name>
    <dbReference type="NCBI Taxonomy" id="2986073"/>
    <lineage>
        <taxon>Bacteria</taxon>
        <taxon>Bacillati</taxon>
        <taxon>Cyanobacteriota</taxon>
        <taxon>Cyanophyceae</taxon>
        <taxon>Oscillatoriophycideae</taxon>
        <taxon>Oscillatoriales</taxon>
        <taxon>Microcoleaceae</taxon>
        <taxon>Plectonema</taxon>
    </lineage>
</organism>
<sequence length="31" mass="3536">MRQLNRRLGTIGTDLQVQIQPERDRSVGKLG</sequence>
<accession>A0ABT3B442</accession>
<name>A0ABT3B442_9CYAN</name>
<evidence type="ECO:0000313" key="1">
    <source>
        <dbReference type="EMBL" id="MCV3216142.1"/>
    </source>
</evidence>
<evidence type="ECO:0000313" key="2">
    <source>
        <dbReference type="Proteomes" id="UP001526143"/>
    </source>
</evidence>
<dbReference type="EMBL" id="JAOWRF010000316">
    <property type="protein sequence ID" value="MCV3216142.1"/>
    <property type="molecule type" value="Genomic_DNA"/>
</dbReference>
<protein>
    <submittedName>
        <fullName evidence="1">Uncharacterized protein</fullName>
    </submittedName>
</protein>